<feature type="transmembrane region" description="Helical" evidence="6">
    <location>
        <begin position="7"/>
        <end position="27"/>
    </location>
</feature>
<evidence type="ECO:0000256" key="4">
    <source>
        <dbReference type="ARBA" id="ARBA00022989"/>
    </source>
</evidence>
<dbReference type="RefSeq" id="WP_180286425.1">
    <property type="nucleotide sequence ID" value="NZ_JABFDB010000042.1"/>
</dbReference>
<keyword evidence="3 6" id="KW-0812">Transmembrane</keyword>
<keyword evidence="4 6" id="KW-1133">Transmembrane helix</keyword>
<keyword evidence="2" id="KW-1003">Cell membrane</keyword>
<feature type="transmembrane region" description="Helical" evidence="6">
    <location>
        <begin position="39"/>
        <end position="60"/>
    </location>
</feature>
<accession>A0ABX2TML7</accession>
<feature type="transmembrane region" description="Helical" evidence="6">
    <location>
        <begin position="81"/>
        <end position="102"/>
    </location>
</feature>
<feature type="transmembrane region" description="Helical" evidence="6">
    <location>
        <begin position="263"/>
        <end position="285"/>
    </location>
</feature>
<evidence type="ECO:0000256" key="6">
    <source>
        <dbReference type="SAM" id="Phobius"/>
    </source>
</evidence>
<dbReference type="CDD" id="cd13128">
    <property type="entry name" value="MATE_Wzx_like"/>
    <property type="match status" value="1"/>
</dbReference>
<dbReference type="Proteomes" id="UP000584642">
    <property type="component" value="Unassembled WGS sequence"/>
</dbReference>
<feature type="transmembrane region" description="Helical" evidence="6">
    <location>
        <begin position="370"/>
        <end position="390"/>
    </location>
</feature>
<proteinExistence type="predicted"/>
<dbReference type="PANTHER" id="PTHR30250:SF26">
    <property type="entry name" value="PSMA PROTEIN"/>
    <property type="match status" value="1"/>
</dbReference>
<reference evidence="7 8" key="1">
    <citation type="submission" date="2020-05" db="EMBL/GenBank/DDBJ databases">
        <title>Azospirillum oleiclasticum sp. nov, a nitrogen-fixing and heavy crude oil-emulsifying bacterium isolated from the crude oil of Yumen Oilfield.</title>
        <authorList>
            <person name="Wu D."/>
            <person name="Cai M."/>
            <person name="Zhang X."/>
        </authorList>
    </citation>
    <scope>NUCLEOTIDE SEQUENCE [LARGE SCALE GENOMIC DNA]</scope>
    <source>
        <strain evidence="7 8">ROY-1-1-2</strain>
    </source>
</reference>
<name>A0ABX2TML7_9PROT</name>
<evidence type="ECO:0000256" key="2">
    <source>
        <dbReference type="ARBA" id="ARBA00022475"/>
    </source>
</evidence>
<feature type="transmembrane region" description="Helical" evidence="6">
    <location>
        <begin position="297"/>
        <end position="318"/>
    </location>
</feature>
<feature type="transmembrane region" description="Helical" evidence="6">
    <location>
        <begin position="338"/>
        <end position="358"/>
    </location>
</feature>
<evidence type="ECO:0000256" key="5">
    <source>
        <dbReference type="ARBA" id="ARBA00023136"/>
    </source>
</evidence>
<dbReference type="InterPro" id="IPR002797">
    <property type="entry name" value="Polysacc_synth"/>
</dbReference>
<dbReference type="PANTHER" id="PTHR30250">
    <property type="entry name" value="PST FAMILY PREDICTED COLANIC ACID TRANSPORTER"/>
    <property type="match status" value="1"/>
</dbReference>
<comment type="caution">
    <text evidence="7">The sequence shown here is derived from an EMBL/GenBank/DDBJ whole genome shotgun (WGS) entry which is preliminary data.</text>
</comment>
<feature type="transmembrane region" description="Helical" evidence="6">
    <location>
        <begin position="179"/>
        <end position="200"/>
    </location>
</feature>
<sequence>MLRNTIWNLLGEGLPMLAALLSIPLLVGGIGLERFGALTLVWALLGWLMVLDLGLARALIQTVAERRGRRDGAGVAGIVRPALALMGLVGVAGGAVVAAASGPLAGWLAHGSALVAGELRTTLFIVAAIVPVALVSAALRGVLEAHQEFRRVNLVKMTVGVLNYLSPVAVLPFTDSLAAVIAAIAAGRLAGAAAYGWLCLRVVPGLASRPRGPREPLRPLFTLGAWMTLNNLLGPLMTYADRFVLAGLVPVAAVAFYTTPFELVVRLLFIPAALSGVLFPTAAGLFRQEPAALRRILDLGVAAIAGVFLPVLAAAVLLGGPALDLWLGPAFAAQGGPVLAVLALGVLFNAMAYVPYALIHGTGRMDVTAWLQLAELPVYLGALWLLVGAYGPLGAAIAWTARTGVDLLLLLLLFGRLAPGTAPAAGRLALAVTAVGGLAAAGLAVGGGEGLLLLAAGILPGLALAGRRLWASGRGLLAAAIPGVGAGAGSGVGAGAASRGGDIGDPVPR</sequence>
<dbReference type="InterPro" id="IPR050833">
    <property type="entry name" value="Poly_Biosynth_Transport"/>
</dbReference>
<feature type="transmembrane region" description="Helical" evidence="6">
    <location>
        <begin position="451"/>
        <end position="470"/>
    </location>
</feature>
<comment type="subcellular location">
    <subcellularLocation>
        <location evidence="1">Cell membrane</location>
        <topology evidence="1">Multi-pass membrane protein</topology>
    </subcellularLocation>
</comment>
<gene>
    <name evidence="7" type="ORF">HND93_33510</name>
</gene>
<evidence type="ECO:0000256" key="1">
    <source>
        <dbReference type="ARBA" id="ARBA00004651"/>
    </source>
</evidence>
<feature type="transmembrane region" description="Helical" evidence="6">
    <location>
        <begin position="122"/>
        <end position="142"/>
    </location>
</feature>
<dbReference type="Pfam" id="PF01943">
    <property type="entry name" value="Polysacc_synt"/>
    <property type="match status" value="1"/>
</dbReference>
<evidence type="ECO:0000313" key="8">
    <source>
        <dbReference type="Proteomes" id="UP000584642"/>
    </source>
</evidence>
<organism evidence="7 8">
    <name type="scientific">Azospirillum oleiclasticum</name>
    <dbReference type="NCBI Taxonomy" id="2735135"/>
    <lineage>
        <taxon>Bacteria</taxon>
        <taxon>Pseudomonadati</taxon>
        <taxon>Pseudomonadota</taxon>
        <taxon>Alphaproteobacteria</taxon>
        <taxon>Rhodospirillales</taxon>
        <taxon>Azospirillaceae</taxon>
        <taxon>Azospirillum</taxon>
    </lineage>
</organism>
<protein>
    <submittedName>
        <fullName evidence="7">Flippase</fullName>
    </submittedName>
</protein>
<dbReference type="EMBL" id="JABFDB010000042">
    <property type="protein sequence ID" value="NYZ24648.1"/>
    <property type="molecule type" value="Genomic_DNA"/>
</dbReference>
<keyword evidence="8" id="KW-1185">Reference proteome</keyword>
<evidence type="ECO:0000256" key="3">
    <source>
        <dbReference type="ARBA" id="ARBA00022692"/>
    </source>
</evidence>
<feature type="transmembrane region" description="Helical" evidence="6">
    <location>
        <begin position="239"/>
        <end position="257"/>
    </location>
</feature>
<keyword evidence="5 6" id="KW-0472">Membrane</keyword>
<feature type="transmembrane region" description="Helical" evidence="6">
    <location>
        <begin position="154"/>
        <end position="173"/>
    </location>
</feature>
<evidence type="ECO:0000313" key="7">
    <source>
        <dbReference type="EMBL" id="NYZ24648.1"/>
    </source>
</evidence>